<dbReference type="GO" id="GO:0016853">
    <property type="term" value="F:isomerase activity"/>
    <property type="evidence" value="ECO:0007669"/>
    <property type="project" value="UniProtKB-KW"/>
</dbReference>
<dbReference type="EMBL" id="WSEK01000004">
    <property type="protein sequence ID" value="MVQ47840.1"/>
    <property type="molecule type" value="Genomic_DNA"/>
</dbReference>
<dbReference type="InterPro" id="IPR017517">
    <property type="entry name" value="Maleyloyr_isom"/>
</dbReference>
<keyword evidence="3" id="KW-0670">Pyruvate</keyword>
<dbReference type="PANTHER" id="PTHR40758:SF1">
    <property type="entry name" value="CONSERVED PROTEIN"/>
    <property type="match status" value="1"/>
</dbReference>
<dbReference type="SUPFAM" id="SSF109854">
    <property type="entry name" value="DinB/YfiT-like putative metalloenzymes"/>
    <property type="match status" value="1"/>
</dbReference>
<proteinExistence type="predicted"/>
<dbReference type="NCBIfam" id="TIGR03083">
    <property type="entry name" value="maleylpyruvate isomerase family mycothiol-dependent enzyme"/>
    <property type="match status" value="1"/>
</dbReference>
<dbReference type="InterPro" id="IPR034660">
    <property type="entry name" value="DinB/YfiT-like"/>
</dbReference>
<dbReference type="InterPro" id="IPR010872">
    <property type="entry name" value="MDMPI_C-term_domain"/>
</dbReference>
<dbReference type="GO" id="GO:0005886">
    <property type="term" value="C:plasma membrane"/>
    <property type="evidence" value="ECO:0007669"/>
    <property type="project" value="TreeGrafter"/>
</dbReference>
<evidence type="ECO:0000313" key="4">
    <source>
        <dbReference type="Proteomes" id="UP000473525"/>
    </source>
</evidence>
<dbReference type="Gene3D" id="1.20.120.450">
    <property type="entry name" value="dinb family like domain"/>
    <property type="match status" value="1"/>
</dbReference>
<dbReference type="GO" id="GO:0046872">
    <property type="term" value="F:metal ion binding"/>
    <property type="evidence" value="ECO:0007669"/>
    <property type="project" value="InterPro"/>
</dbReference>
<name>A0A6L6XL60_9ACTN</name>
<evidence type="ECO:0000259" key="1">
    <source>
        <dbReference type="Pfam" id="PF07398"/>
    </source>
</evidence>
<evidence type="ECO:0000259" key="2">
    <source>
        <dbReference type="Pfam" id="PF11716"/>
    </source>
</evidence>
<dbReference type="PANTHER" id="PTHR40758">
    <property type="entry name" value="CONSERVED PROTEIN"/>
    <property type="match status" value="1"/>
</dbReference>
<reference evidence="3 4" key="1">
    <citation type="submission" date="2019-12" db="EMBL/GenBank/DDBJ databases">
        <authorList>
            <person name="Huq M.A."/>
        </authorList>
    </citation>
    <scope>NUCLEOTIDE SEQUENCE [LARGE SCALE GENOMIC DNA]</scope>
    <source>
        <strain evidence="3 4">MAH-18</strain>
    </source>
</reference>
<comment type="caution">
    <text evidence="3">The sequence shown here is derived from an EMBL/GenBank/DDBJ whole genome shotgun (WGS) entry which is preliminary data.</text>
</comment>
<gene>
    <name evidence="3" type="ORF">GON03_01510</name>
</gene>
<keyword evidence="4" id="KW-1185">Reference proteome</keyword>
<feature type="domain" description="MDMPI C-terminal" evidence="1">
    <location>
        <begin position="147"/>
        <end position="254"/>
    </location>
</feature>
<dbReference type="AlphaFoldDB" id="A0A6L6XL60"/>
<evidence type="ECO:0000313" key="3">
    <source>
        <dbReference type="EMBL" id="MVQ47840.1"/>
    </source>
</evidence>
<protein>
    <submittedName>
        <fullName evidence="3">Maleylpyruvate isomerase family mycothiol-dependent enzyme</fullName>
    </submittedName>
</protein>
<dbReference type="Pfam" id="PF07398">
    <property type="entry name" value="MDMPI_C"/>
    <property type="match status" value="1"/>
</dbReference>
<dbReference type="InterPro" id="IPR024344">
    <property type="entry name" value="MDMPI_metal-binding"/>
</dbReference>
<accession>A0A6L6XL60</accession>
<keyword evidence="3" id="KW-0413">Isomerase</keyword>
<dbReference type="RefSeq" id="WP_157339992.1">
    <property type="nucleotide sequence ID" value="NZ_WSEK01000004.1"/>
</dbReference>
<dbReference type="Pfam" id="PF11716">
    <property type="entry name" value="MDMPI_N"/>
    <property type="match status" value="1"/>
</dbReference>
<organism evidence="3 4">
    <name type="scientific">Nocardioides agri</name>
    <dbReference type="NCBI Taxonomy" id="2682843"/>
    <lineage>
        <taxon>Bacteria</taxon>
        <taxon>Bacillati</taxon>
        <taxon>Actinomycetota</taxon>
        <taxon>Actinomycetes</taxon>
        <taxon>Propionibacteriales</taxon>
        <taxon>Nocardioidaceae</taxon>
        <taxon>Nocardioides</taxon>
    </lineage>
</organism>
<dbReference type="Proteomes" id="UP000473525">
    <property type="component" value="Unassembled WGS sequence"/>
</dbReference>
<sequence length="265" mass="28973">MTRLAFDDYLRHLRADSTRLRTVLAGCDPEARVPGCPDWTAANLLGHHGGVLQFWADIVEQRPAGPDDDWTEPEKPASYDDLLAYHEEQEARLVAALAAADPAEEAWTWSSEQTVGFTFRRQAHEALIHRLDAEQTAGEVTPLDPVLATDGVEEALAVMFGGGPTWGTFTGYGRHVRVDVADTGASIWVELGRFTGTDPESGKVYDEDDIAAVADPGSEPDAVLVGPAADLDAWLWRRGGDDRLEVSGDRTTYDAFRRVVNQAIE</sequence>
<feature type="domain" description="Mycothiol-dependent maleylpyruvate isomerase metal-binding" evidence="2">
    <location>
        <begin position="10"/>
        <end position="133"/>
    </location>
</feature>